<dbReference type="Proteomes" id="UP000760860">
    <property type="component" value="Unassembled WGS sequence"/>
</dbReference>
<reference evidence="5" key="2">
    <citation type="submission" date="2018-05" db="EMBL/GenBank/DDBJ databases">
        <title>Effector identification in a new, highly contiguous assembly of the strawberry crown rot pathogen Phytophthora cactorum.</title>
        <authorList>
            <person name="Armitage A.D."/>
            <person name="Nellist C.F."/>
            <person name="Bates H."/>
            <person name="Vickerstaff R.J."/>
            <person name="Harrison R.J."/>
        </authorList>
    </citation>
    <scope>NUCLEOTIDE SEQUENCE</scope>
    <source>
        <strain evidence="2">4032</strain>
        <strain evidence="3">4040</strain>
        <strain evidence="4">P415</strain>
        <strain evidence="5">P421</strain>
    </source>
</reference>
<dbReference type="EMBL" id="RCMK01001114">
    <property type="protein sequence ID" value="KAG2901679.1"/>
    <property type="molecule type" value="Genomic_DNA"/>
</dbReference>
<feature type="compositionally biased region" description="Polar residues" evidence="1">
    <location>
        <begin position="35"/>
        <end position="49"/>
    </location>
</feature>
<keyword evidence="7" id="KW-1185">Reference proteome</keyword>
<sequence length="64" mass="7129">MGQKADSQMDEGWQTVPHVKEKKQKQETAKGRSVQVGQKTEPPTANSGQGKRAINHKVTNRDWG</sequence>
<name>A0A329S9Q6_9STRA</name>
<dbReference type="OrthoDB" id="10302083at2759"/>
<organism evidence="6 7">
    <name type="scientific">Phytophthora cactorum</name>
    <dbReference type="NCBI Taxonomy" id="29920"/>
    <lineage>
        <taxon>Eukaryota</taxon>
        <taxon>Sar</taxon>
        <taxon>Stramenopiles</taxon>
        <taxon>Oomycota</taxon>
        <taxon>Peronosporomycetes</taxon>
        <taxon>Peronosporales</taxon>
        <taxon>Peronosporaceae</taxon>
        <taxon>Phytophthora</taxon>
    </lineage>
</organism>
<dbReference type="EMBL" id="RCMI01001110">
    <property type="protein sequence ID" value="KAG2890615.1"/>
    <property type="molecule type" value="Genomic_DNA"/>
</dbReference>
<evidence type="ECO:0000313" key="5">
    <source>
        <dbReference type="EMBL" id="KAG3210188.1"/>
    </source>
</evidence>
<evidence type="ECO:0000313" key="2">
    <source>
        <dbReference type="EMBL" id="KAG2890615.1"/>
    </source>
</evidence>
<dbReference type="AlphaFoldDB" id="A0A329S9Q6"/>
<dbReference type="EMBL" id="MJFZ01000237">
    <property type="protein sequence ID" value="RAW33441.1"/>
    <property type="molecule type" value="Genomic_DNA"/>
</dbReference>
<protein>
    <submittedName>
        <fullName evidence="6">Uncharacterized protein</fullName>
    </submittedName>
</protein>
<dbReference type="EMBL" id="RCMV01001133">
    <property type="protein sequence ID" value="KAG3210188.1"/>
    <property type="molecule type" value="Genomic_DNA"/>
</dbReference>
<dbReference type="VEuPathDB" id="FungiDB:PC110_g10236"/>
<reference evidence="6 7" key="1">
    <citation type="submission" date="2018-01" db="EMBL/GenBank/DDBJ databases">
        <title>Draft genome of the strawberry crown rot pathogen Phytophthora cactorum.</title>
        <authorList>
            <person name="Armitage A.D."/>
            <person name="Lysoe E."/>
            <person name="Nellist C.F."/>
            <person name="Harrison R.J."/>
            <person name="Brurberg M.B."/>
        </authorList>
    </citation>
    <scope>NUCLEOTIDE SEQUENCE [LARGE SCALE GENOMIC DNA]</scope>
    <source>
        <strain evidence="6 7">10300</strain>
    </source>
</reference>
<dbReference type="Proteomes" id="UP000774804">
    <property type="component" value="Unassembled WGS sequence"/>
</dbReference>
<proteinExistence type="predicted"/>
<dbReference type="EMBL" id="RCML01001086">
    <property type="protein sequence ID" value="KAG2965671.1"/>
    <property type="molecule type" value="Genomic_DNA"/>
</dbReference>
<accession>A0A329S9Q6</accession>
<feature type="region of interest" description="Disordered" evidence="1">
    <location>
        <begin position="1"/>
        <end position="64"/>
    </location>
</feature>
<dbReference type="Proteomes" id="UP000251314">
    <property type="component" value="Unassembled WGS sequence"/>
</dbReference>
<gene>
    <name evidence="6" type="ORF">PC110_g10236</name>
    <name evidence="2" type="ORF">PC115_g19453</name>
    <name evidence="3" type="ORF">PC117_g21664</name>
    <name evidence="4" type="ORF">PC118_g19605</name>
    <name evidence="5" type="ORF">PC129_g18816</name>
</gene>
<evidence type="ECO:0000313" key="4">
    <source>
        <dbReference type="EMBL" id="KAG2965671.1"/>
    </source>
</evidence>
<evidence type="ECO:0000313" key="3">
    <source>
        <dbReference type="EMBL" id="KAG2901679.1"/>
    </source>
</evidence>
<dbReference type="Proteomes" id="UP000697107">
    <property type="component" value="Unassembled WGS sequence"/>
</dbReference>
<comment type="caution">
    <text evidence="6">The sequence shown here is derived from an EMBL/GenBank/DDBJ whole genome shotgun (WGS) entry which is preliminary data.</text>
</comment>
<evidence type="ECO:0000313" key="6">
    <source>
        <dbReference type="EMBL" id="RAW33441.1"/>
    </source>
</evidence>
<evidence type="ECO:0000313" key="7">
    <source>
        <dbReference type="Proteomes" id="UP000251314"/>
    </source>
</evidence>
<dbReference type="Proteomes" id="UP000736787">
    <property type="component" value="Unassembled WGS sequence"/>
</dbReference>
<evidence type="ECO:0000256" key="1">
    <source>
        <dbReference type="SAM" id="MobiDB-lite"/>
    </source>
</evidence>